<dbReference type="Pfam" id="PF00092">
    <property type="entry name" value="VWA"/>
    <property type="match status" value="1"/>
</dbReference>
<feature type="region of interest" description="Disordered" evidence="1">
    <location>
        <begin position="373"/>
        <end position="398"/>
    </location>
</feature>
<name>A0A0B6WZ01_9BACT</name>
<sequence precursor="true">MKIWHPYLRIAAALLLMTLAPARAPATQNSDGRARRVTGAAAPTNNRSQNKQTPPNRPPLVIIDQEPPVMPPPKPKQPAGQEIAPDETIRISTAEVKLSVRVIDRNNRPIPNLRPEDFQVYEDGVPQTITYFSKEEVPISYGLVIDNSGSMRYLLDKVIESARIIINSNKPGDETFLVRFISSDKIETLLDFTSDKQALLDALDNLYIEAGQTAVIDAVYLAADRVTEYKKGDDDDRRRRALILITDGEDRASFYSQNQLFQHLRESNVQIFVIGFVDELDKEGGFIRKSPREKAINLINRLASETGGRAFFPKSLSELPRIAEEITRDLRTQYVIGYSPTNKAHDGTYRSVRVVVANGPGGEKRIAVTRPGYIAPLDNGTPAPPRRRVADGTHSTTP</sequence>
<reference evidence="4 5" key="1">
    <citation type="submission" date="2013-12" db="EMBL/GenBank/DDBJ databases">
        <authorList>
            <person name="Stott M."/>
        </authorList>
    </citation>
    <scope>NUCLEOTIDE SEQUENCE [LARGE SCALE GENOMIC DNA]</scope>
    <source>
        <strain evidence="4 5">K22</strain>
    </source>
</reference>
<feature type="chain" id="PRO_5002123065" evidence="2">
    <location>
        <begin position="27"/>
        <end position="398"/>
    </location>
</feature>
<proteinExistence type="predicted"/>
<dbReference type="AlphaFoldDB" id="A0A0B6WZ01"/>
<dbReference type="Proteomes" id="UP000031518">
    <property type="component" value="Unassembled WGS sequence"/>
</dbReference>
<dbReference type="SMART" id="SM00327">
    <property type="entry name" value="VWA"/>
    <property type="match status" value="1"/>
</dbReference>
<dbReference type="SUPFAM" id="SSF53300">
    <property type="entry name" value="vWA-like"/>
    <property type="match status" value="1"/>
</dbReference>
<evidence type="ECO:0000256" key="1">
    <source>
        <dbReference type="SAM" id="MobiDB-lite"/>
    </source>
</evidence>
<dbReference type="STRING" id="454194.PYK22_02513"/>
<dbReference type="Gene3D" id="3.40.50.410">
    <property type="entry name" value="von Willebrand factor, type A domain"/>
    <property type="match status" value="1"/>
</dbReference>
<keyword evidence="5" id="KW-1185">Reference proteome</keyword>
<evidence type="ECO:0000256" key="2">
    <source>
        <dbReference type="SAM" id="SignalP"/>
    </source>
</evidence>
<gene>
    <name evidence="4" type="ORF">PYK22_02513</name>
</gene>
<feature type="region of interest" description="Disordered" evidence="1">
    <location>
        <begin position="24"/>
        <end position="83"/>
    </location>
</feature>
<keyword evidence="2" id="KW-0732">Signal</keyword>
<accession>A0A0B6WZ01</accession>
<feature type="compositionally biased region" description="Polar residues" evidence="1">
    <location>
        <begin position="43"/>
        <end position="54"/>
    </location>
</feature>
<dbReference type="InterPro" id="IPR017802">
    <property type="entry name" value="VWFA-rel_acidobac-type"/>
</dbReference>
<evidence type="ECO:0000313" key="5">
    <source>
        <dbReference type="Proteomes" id="UP000031518"/>
    </source>
</evidence>
<dbReference type="OrthoDB" id="110718at2"/>
<dbReference type="NCBIfam" id="TIGR03436">
    <property type="entry name" value="acidobact_VWFA"/>
    <property type="match status" value="1"/>
</dbReference>
<dbReference type="InterPro" id="IPR002035">
    <property type="entry name" value="VWF_A"/>
</dbReference>
<dbReference type="PROSITE" id="PS50234">
    <property type="entry name" value="VWFA"/>
    <property type="match status" value="1"/>
</dbReference>
<protein>
    <submittedName>
        <fullName evidence="4">Mg-chelatase subunit ChlD</fullName>
    </submittedName>
</protein>
<reference evidence="4 5" key="2">
    <citation type="submission" date="2015-01" db="EMBL/GenBank/DDBJ databases">
        <title>Complete genome sequence of Pyrinomonas methylaliphatogenes type strain K22T.</title>
        <authorList>
            <person name="Lee K.C.Y."/>
            <person name="Power J.F."/>
            <person name="Dunfield P.F."/>
            <person name="Morgan X.C."/>
            <person name="Huttenhower C."/>
            <person name="Stott M.B."/>
        </authorList>
    </citation>
    <scope>NUCLEOTIDE SEQUENCE [LARGE SCALE GENOMIC DNA]</scope>
    <source>
        <strain evidence="4 5">K22</strain>
    </source>
</reference>
<feature type="domain" description="VWFA" evidence="3">
    <location>
        <begin position="140"/>
        <end position="326"/>
    </location>
</feature>
<feature type="signal peptide" evidence="2">
    <location>
        <begin position="1"/>
        <end position="26"/>
    </location>
</feature>
<dbReference type="CDD" id="cd00198">
    <property type="entry name" value="vWFA"/>
    <property type="match status" value="1"/>
</dbReference>
<dbReference type="EMBL" id="CBXV010000008">
    <property type="protein sequence ID" value="CDM66483.1"/>
    <property type="molecule type" value="Genomic_DNA"/>
</dbReference>
<organism evidence="4 5">
    <name type="scientific">Pyrinomonas methylaliphatogenes</name>
    <dbReference type="NCBI Taxonomy" id="454194"/>
    <lineage>
        <taxon>Bacteria</taxon>
        <taxon>Pseudomonadati</taxon>
        <taxon>Acidobacteriota</taxon>
        <taxon>Blastocatellia</taxon>
        <taxon>Blastocatellales</taxon>
        <taxon>Pyrinomonadaceae</taxon>
        <taxon>Pyrinomonas</taxon>
    </lineage>
</organism>
<dbReference type="RefSeq" id="WP_041977767.1">
    <property type="nucleotide sequence ID" value="NZ_CBXV010000008.1"/>
</dbReference>
<evidence type="ECO:0000313" key="4">
    <source>
        <dbReference type="EMBL" id="CDM66483.1"/>
    </source>
</evidence>
<dbReference type="InterPro" id="IPR036465">
    <property type="entry name" value="vWFA_dom_sf"/>
</dbReference>
<evidence type="ECO:0000259" key="3">
    <source>
        <dbReference type="PROSITE" id="PS50234"/>
    </source>
</evidence>